<dbReference type="EMBL" id="WKFB01000242">
    <property type="protein sequence ID" value="KAF6730251.1"/>
    <property type="molecule type" value="Genomic_DNA"/>
</dbReference>
<evidence type="ECO:0000313" key="2">
    <source>
        <dbReference type="Proteomes" id="UP000646548"/>
    </source>
</evidence>
<comment type="caution">
    <text evidence="1">The sequence shown here is derived from an EMBL/GenBank/DDBJ whole genome shotgun (WGS) entry which is preliminary data.</text>
</comment>
<accession>A0A834FD66</accession>
<gene>
    <name evidence="1" type="ORF">FQA47_008750</name>
</gene>
<proteinExistence type="predicted"/>
<dbReference type="AlphaFoldDB" id="A0A834FD66"/>
<sequence length="101" mass="11601">MSGSDSVLGSRAFHLECWQQPQTETVCRRAAARSGYLVLTDGQQTHQVSFTSSTTQTERSLEFKAWQGSGLPRQPLWDKSAFIRLWGYWWQRRSGFHTCVC</sequence>
<dbReference type="Proteomes" id="UP000646548">
    <property type="component" value="Unassembled WGS sequence"/>
</dbReference>
<protein>
    <submittedName>
        <fullName evidence="1">Uncharacterized protein</fullName>
    </submittedName>
</protein>
<reference evidence="1" key="1">
    <citation type="journal article" name="BMC Genomics">
        <title>Long-read sequencing and de novo genome assembly of marine medaka (Oryzias melastigma).</title>
        <authorList>
            <person name="Liang P."/>
            <person name="Saqib H.S.A."/>
            <person name="Ni X."/>
            <person name="Shen Y."/>
        </authorList>
    </citation>
    <scope>NUCLEOTIDE SEQUENCE</scope>
    <source>
        <strain evidence="1">Bigg-433</strain>
    </source>
</reference>
<organism evidence="1 2">
    <name type="scientific">Oryzias melastigma</name>
    <name type="common">Marine medaka</name>
    <dbReference type="NCBI Taxonomy" id="30732"/>
    <lineage>
        <taxon>Eukaryota</taxon>
        <taxon>Metazoa</taxon>
        <taxon>Chordata</taxon>
        <taxon>Craniata</taxon>
        <taxon>Vertebrata</taxon>
        <taxon>Euteleostomi</taxon>
        <taxon>Actinopterygii</taxon>
        <taxon>Neopterygii</taxon>
        <taxon>Teleostei</taxon>
        <taxon>Neoteleostei</taxon>
        <taxon>Acanthomorphata</taxon>
        <taxon>Ovalentaria</taxon>
        <taxon>Atherinomorphae</taxon>
        <taxon>Beloniformes</taxon>
        <taxon>Adrianichthyidae</taxon>
        <taxon>Oryziinae</taxon>
        <taxon>Oryzias</taxon>
    </lineage>
</organism>
<evidence type="ECO:0000313" key="1">
    <source>
        <dbReference type="EMBL" id="KAF6730251.1"/>
    </source>
</evidence>
<name>A0A834FD66_ORYME</name>